<sequence length="224" mass="22981">MSRARHAIHRHLRSRWAVAGLVGAVALVAAGTAIAQLGSDDEPSSQPSHVASSPSPSATPTVQSSADACAAEIRTTEAVVTAAHTAAGHWREHVQARTDLLSGKNSEETTKAIWKRTRLAGPTDIATLKAAITAQAKAQGGCAKLPGACSQRRTALDRAASANEAAARDWENHLAAMAAHAAGAFDADHAQQMWVAAWTAAPKNLNAAAQADAALAAAPACRPS</sequence>
<keyword evidence="3" id="KW-1185">Reference proteome</keyword>
<dbReference type="Proteomes" id="UP000295573">
    <property type="component" value="Unassembled WGS sequence"/>
</dbReference>
<proteinExistence type="predicted"/>
<feature type="compositionally biased region" description="Low complexity" evidence="1">
    <location>
        <begin position="44"/>
        <end position="65"/>
    </location>
</feature>
<accession>A0A4R2IE55</accession>
<gene>
    <name evidence="2" type="ORF">EV646_11616</name>
</gene>
<organism evidence="2 3">
    <name type="scientific">Kribbella antiqua</name>
    <dbReference type="NCBI Taxonomy" id="2512217"/>
    <lineage>
        <taxon>Bacteria</taxon>
        <taxon>Bacillati</taxon>
        <taxon>Actinomycetota</taxon>
        <taxon>Actinomycetes</taxon>
        <taxon>Propionibacteriales</taxon>
        <taxon>Kribbellaceae</taxon>
        <taxon>Kribbella</taxon>
    </lineage>
</organism>
<reference evidence="2 3" key="1">
    <citation type="journal article" date="2015" name="Stand. Genomic Sci.">
        <title>Genomic Encyclopedia of Bacterial and Archaeal Type Strains, Phase III: the genomes of soil and plant-associated and newly described type strains.</title>
        <authorList>
            <person name="Whitman W.B."/>
            <person name="Woyke T."/>
            <person name="Klenk H.P."/>
            <person name="Zhou Y."/>
            <person name="Lilburn T.G."/>
            <person name="Beck B.J."/>
            <person name="De Vos P."/>
            <person name="Vandamme P."/>
            <person name="Eisen J.A."/>
            <person name="Garrity G."/>
            <person name="Hugenholtz P."/>
            <person name="Kyrpides N.C."/>
        </authorList>
    </citation>
    <scope>NUCLEOTIDE SEQUENCE [LARGE SCALE GENOMIC DNA]</scope>
    <source>
        <strain evidence="2 3">VKM Ac-2541</strain>
    </source>
</reference>
<dbReference type="AlphaFoldDB" id="A0A4R2IE55"/>
<protein>
    <submittedName>
        <fullName evidence="2">Uncharacterized protein</fullName>
    </submittedName>
</protein>
<name>A0A4R2IE55_9ACTN</name>
<comment type="caution">
    <text evidence="2">The sequence shown here is derived from an EMBL/GenBank/DDBJ whole genome shotgun (WGS) entry which is preliminary data.</text>
</comment>
<evidence type="ECO:0000256" key="1">
    <source>
        <dbReference type="SAM" id="MobiDB-lite"/>
    </source>
</evidence>
<feature type="region of interest" description="Disordered" evidence="1">
    <location>
        <begin position="38"/>
        <end position="67"/>
    </location>
</feature>
<evidence type="ECO:0000313" key="2">
    <source>
        <dbReference type="EMBL" id="TCO40925.1"/>
    </source>
</evidence>
<evidence type="ECO:0000313" key="3">
    <source>
        <dbReference type="Proteomes" id="UP000295573"/>
    </source>
</evidence>
<dbReference type="EMBL" id="SLWR01000016">
    <property type="protein sequence ID" value="TCO40925.1"/>
    <property type="molecule type" value="Genomic_DNA"/>
</dbReference>